<dbReference type="GO" id="GO:0046872">
    <property type="term" value="F:metal ion binding"/>
    <property type="evidence" value="ECO:0007669"/>
    <property type="project" value="UniProtKB-KW"/>
</dbReference>
<dbReference type="GO" id="GO:0000118">
    <property type="term" value="C:histone deacetylase complex"/>
    <property type="evidence" value="ECO:0007669"/>
    <property type="project" value="TreeGrafter"/>
</dbReference>
<dbReference type="OrthoDB" id="779791at2759"/>
<comment type="similarity">
    <text evidence="2">Belongs to the JARID1 histone demethylase family.</text>
</comment>
<dbReference type="InterPro" id="IPR003347">
    <property type="entry name" value="JmjC_dom"/>
</dbReference>
<dbReference type="Proteomes" id="UP000504607">
    <property type="component" value="Chromosome 4"/>
</dbReference>
<dbReference type="GO" id="GO:0003712">
    <property type="term" value="F:transcription coregulator activity"/>
    <property type="evidence" value="ECO:0007669"/>
    <property type="project" value="TreeGrafter"/>
</dbReference>
<proteinExistence type="inferred from homology"/>
<dbReference type="PANTHER" id="PTHR12549:SF11">
    <property type="entry name" value="LYSINE-SPECIFIC DEMETHYLASE JMJ25"/>
    <property type="match status" value="1"/>
</dbReference>
<keyword evidence="7" id="KW-1185">Reference proteome</keyword>
<evidence type="ECO:0000313" key="8">
    <source>
        <dbReference type="RefSeq" id="XP_010918374.1"/>
    </source>
</evidence>
<dbReference type="InterPro" id="IPR045109">
    <property type="entry name" value="LSDs-like"/>
</dbReference>
<comment type="subcellular location">
    <subcellularLocation>
        <location evidence="1">Nucleus</location>
    </subcellularLocation>
</comment>
<dbReference type="SMART" id="SM00558">
    <property type="entry name" value="JmjC"/>
    <property type="match status" value="1"/>
</dbReference>
<dbReference type="GO" id="GO:0031490">
    <property type="term" value="F:chromatin DNA binding"/>
    <property type="evidence" value="ECO:0007669"/>
    <property type="project" value="TreeGrafter"/>
</dbReference>
<feature type="region of interest" description="Disordered" evidence="5">
    <location>
        <begin position="28"/>
        <end position="49"/>
    </location>
</feature>
<dbReference type="Gene3D" id="2.60.120.650">
    <property type="entry name" value="Cupin"/>
    <property type="match status" value="1"/>
</dbReference>
<dbReference type="RefSeq" id="XP_010918374.1">
    <property type="nucleotide sequence ID" value="XM_010920072.2"/>
</dbReference>
<feature type="domain" description="JmjC" evidence="6">
    <location>
        <begin position="1"/>
        <end position="109"/>
    </location>
</feature>
<evidence type="ECO:0000256" key="3">
    <source>
        <dbReference type="ARBA" id="ARBA00022723"/>
    </source>
</evidence>
<dbReference type="GO" id="GO:0032454">
    <property type="term" value="F:histone H3K9 demethylase activity"/>
    <property type="evidence" value="ECO:0007669"/>
    <property type="project" value="InterPro"/>
</dbReference>
<dbReference type="InParanoid" id="A0A6I9R0G1"/>
<dbReference type="SUPFAM" id="SSF51197">
    <property type="entry name" value="Clavaminate synthase-like"/>
    <property type="match status" value="1"/>
</dbReference>
<organism evidence="7 8">
    <name type="scientific">Elaeis guineensis var. tenera</name>
    <name type="common">Oil palm</name>
    <dbReference type="NCBI Taxonomy" id="51953"/>
    <lineage>
        <taxon>Eukaryota</taxon>
        <taxon>Viridiplantae</taxon>
        <taxon>Streptophyta</taxon>
        <taxon>Embryophyta</taxon>
        <taxon>Tracheophyta</taxon>
        <taxon>Spermatophyta</taxon>
        <taxon>Magnoliopsida</taxon>
        <taxon>Liliopsida</taxon>
        <taxon>Arecaceae</taxon>
        <taxon>Arecoideae</taxon>
        <taxon>Cocoseae</taxon>
        <taxon>Elaeidinae</taxon>
        <taxon>Elaeis</taxon>
    </lineage>
</organism>
<evidence type="ECO:0000313" key="7">
    <source>
        <dbReference type="Proteomes" id="UP000504607"/>
    </source>
</evidence>
<evidence type="ECO:0000256" key="1">
    <source>
        <dbReference type="ARBA" id="ARBA00004123"/>
    </source>
</evidence>
<dbReference type="PROSITE" id="PS51184">
    <property type="entry name" value="JMJC"/>
    <property type="match status" value="1"/>
</dbReference>
<evidence type="ECO:0000256" key="5">
    <source>
        <dbReference type="SAM" id="MobiDB-lite"/>
    </source>
</evidence>
<evidence type="ECO:0000256" key="2">
    <source>
        <dbReference type="ARBA" id="ARBA00006801"/>
    </source>
</evidence>
<gene>
    <name evidence="8" type="primary">LOC105042758</name>
</gene>
<dbReference type="GO" id="GO:0006357">
    <property type="term" value="P:regulation of transcription by RNA polymerase II"/>
    <property type="evidence" value="ECO:0007669"/>
    <property type="project" value="TreeGrafter"/>
</dbReference>
<name>A0A6I9R0G1_ELAGV</name>
<protein>
    <submittedName>
        <fullName evidence="8">Probable JmjC domain-containing histone demethylation protein 2C</fullName>
    </submittedName>
</protein>
<dbReference type="AlphaFoldDB" id="A0A6I9R0G1"/>
<dbReference type="GO" id="GO:0000785">
    <property type="term" value="C:chromatin"/>
    <property type="evidence" value="ECO:0007669"/>
    <property type="project" value="TreeGrafter"/>
</dbReference>
<accession>A0A6I9R0G1</accession>
<reference evidence="8" key="1">
    <citation type="submission" date="2025-08" db="UniProtKB">
        <authorList>
            <consortium name="RefSeq"/>
        </authorList>
    </citation>
    <scope>IDENTIFICATION</scope>
</reference>
<keyword evidence="3" id="KW-0479">Metal-binding</keyword>
<keyword evidence="4" id="KW-0539">Nucleus</keyword>
<evidence type="ECO:0000256" key="4">
    <source>
        <dbReference type="ARBA" id="ARBA00023242"/>
    </source>
</evidence>
<dbReference type="PANTHER" id="PTHR12549">
    <property type="entry name" value="JMJC DOMAIN-CONTAINING HISTONE DEMETHYLATION PROTEIN"/>
    <property type="match status" value="1"/>
</dbReference>
<evidence type="ECO:0000259" key="6">
    <source>
        <dbReference type="PROSITE" id="PS51184"/>
    </source>
</evidence>
<dbReference type="Pfam" id="PF02373">
    <property type="entry name" value="JmjC"/>
    <property type="match status" value="1"/>
</dbReference>
<sequence>MHRAPPLFMNIHDGYDYDRSFRHGIARSKEPKRRRRKKKKKKKKKKKHQLQHYICVEPWTFEQKPGEAVFIPSGCPHQVRNLKSCMKVALDFMSPESVHECIRLTEEYRVTHCHAQGQKLEAKKMVVYAVNQIVKDLEDSKSIFMAFHGNLRLESLEIATHKEIVALVRGFSLTISYIVSGLRESEIRRSRFVKQTRTLLFIVSKPYEVPRLLPSFLKDLVSLSFLQRCQVVVWVSGLDKSKQKQSGLC</sequence>